<accession>A0ABS9HNY3</accession>
<dbReference type="RefSeq" id="WP_046203724.1">
    <property type="nucleotide sequence ID" value="NZ_JAFFSY010000003.1"/>
</dbReference>
<dbReference type="EMBL" id="JAKJKU010000004">
    <property type="protein sequence ID" value="MCF6774761.1"/>
    <property type="molecule type" value="Genomic_DNA"/>
</dbReference>
<dbReference type="Proteomes" id="UP001200604">
    <property type="component" value="Unassembled WGS sequence"/>
</dbReference>
<evidence type="ECO:0000313" key="1">
    <source>
        <dbReference type="EMBL" id="MCF6774761.1"/>
    </source>
</evidence>
<comment type="caution">
    <text evidence="1">The sequence shown here is derived from an EMBL/GenBank/DDBJ whole genome shotgun (WGS) entry which is preliminary data.</text>
</comment>
<organism evidence="1 2">
    <name type="scientific">Corynebacterium parakroppenstedtii</name>
    <dbReference type="NCBI Taxonomy" id="2828363"/>
    <lineage>
        <taxon>Bacteria</taxon>
        <taxon>Bacillati</taxon>
        <taxon>Actinomycetota</taxon>
        <taxon>Actinomycetes</taxon>
        <taxon>Mycobacteriales</taxon>
        <taxon>Corynebacteriaceae</taxon>
        <taxon>Corynebacterium</taxon>
    </lineage>
</organism>
<sequence>MSDRVEWKFNHQFFNRVLKEDGQTRALVDAKAEEFRQRVGSSYSVLPAVQGQTRWRALVVPTPGDGRAYGHELKHNSLQKAAGEYPVATKHPRSTE</sequence>
<proteinExistence type="predicted"/>
<dbReference type="GeneID" id="92727448"/>
<name>A0ABS9HNY3_9CORY</name>
<gene>
    <name evidence="1" type="ORF">L3H44_10155</name>
</gene>
<evidence type="ECO:0000313" key="2">
    <source>
        <dbReference type="Proteomes" id="UP001200604"/>
    </source>
</evidence>
<keyword evidence="2" id="KW-1185">Reference proteome</keyword>
<protein>
    <submittedName>
        <fullName evidence="1">Uncharacterized protein</fullName>
    </submittedName>
</protein>
<reference evidence="1 2" key="1">
    <citation type="submission" date="2022-01" db="EMBL/GenBank/DDBJ databases">
        <title>Identification and Characterization of Corynebacterium sp.</title>
        <authorList>
            <person name="Luo Q."/>
            <person name="Qu P."/>
            <person name="Chen Q."/>
        </authorList>
    </citation>
    <scope>NUCLEOTIDE SEQUENCE [LARGE SCALE GENOMIC DNA]</scope>
    <source>
        <strain evidence="1 2">MC-12</strain>
    </source>
</reference>